<gene>
    <name evidence="3" type="ORF">ACFPIB_13960</name>
</gene>
<dbReference type="RefSeq" id="WP_378018078.1">
    <property type="nucleotide sequence ID" value="NZ_JBHSKT010000008.1"/>
</dbReference>
<reference evidence="4" key="1">
    <citation type="journal article" date="2019" name="Int. J. Syst. Evol. Microbiol.">
        <title>The Global Catalogue of Microorganisms (GCM) 10K type strain sequencing project: providing services to taxonomists for standard genome sequencing and annotation.</title>
        <authorList>
            <consortium name="The Broad Institute Genomics Platform"/>
            <consortium name="The Broad Institute Genome Sequencing Center for Infectious Disease"/>
            <person name="Wu L."/>
            <person name="Ma J."/>
        </authorList>
    </citation>
    <scope>NUCLEOTIDE SEQUENCE [LARGE SCALE GENOMIC DNA]</scope>
    <source>
        <strain evidence="4">KACC 12602</strain>
    </source>
</reference>
<feature type="chain" id="PRO_5045927985" evidence="2">
    <location>
        <begin position="24"/>
        <end position="186"/>
    </location>
</feature>
<sequence>MKKMLVMSSLVFATALHSIAVEAGIAETKKGKTSEKVSGETKTAAKSGATATTARKSLSAVQRANHLTDKMIRDLKLNNYQARTLRQINLDKVNQMMAIEAAGGDVTQIDNDCKGVCKDRDKELENLLSTEQYSTYFGNRPSYYKFDKDYANGGYLEGATSKVEKDNLADNDDDETAGTENAVASR</sequence>
<feature type="region of interest" description="Disordered" evidence="1">
    <location>
        <begin position="164"/>
        <end position="186"/>
    </location>
</feature>
<evidence type="ECO:0000256" key="1">
    <source>
        <dbReference type="SAM" id="MobiDB-lite"/>
    </source>
</evidence>
<dbReference type="Proteomes" id="UP001596161">
    <property type="component" value="Unassembled WGS sequence"/>
</dbReference>
<feature type="signal peptide" evidence="2">
    <location>
        <begin position="1"/>
        <end position="23"/>
    </location>
</feature>
<dbReference type="EMBL" id="JBHSKT010000008">
    <property type="protein sequence ID" value="MFC5271719.1"/>
    <property type="molecule type" value="Genomic_DNA"/>
</dbReference>
<evidence type="ECO:0000256" key="2">
    <source>
        <dbReference type="SAM" id="SignalP"/>
    </source>
</evidence>
<evidence type="ECO:0000313" key="4">
    <source>
        <dbReference type="Proteomes" id="UP001596161"/>
    </source>
</evidence>
<feature type="region of interest" description="Disordered" evidence="1">
    <location>
        <begin position="31"/>
        <end position="52"/>
    </location>
</feature>
<keyword evidence="2" id="KW-0732">Signal</keyword>
<organism evidence="3 4">
    <name type="scientific">Adhaeribacter terreus</name>
    <dbReference type="NCBI Taxonomy" id="529703"/>
    <lineage>
        <taxon>Bacteria</taxon>
        <taxon>Pseudomonadati</taxon>
        <taxon>Bacteroidota</taxon>
        <taxon>Cytophagia</taxon>
        <taxon>Cytophagales</taxon>
        <taxon>Hymenobacteraceae</taxon>
        <taxon>Adhaeribacter</taxon>
    </lineage>
</organism>
<protein>
    <submittedName>
        <fullName evidence="3">Uncharacterized protein</fullName>
    </submittedName>
</protein>
<name>A0ABW0EBK2_9BACT</name>
<comment type="caution">
    <text evidence="3">The sequence shown here is derived from an EMBL/GenBank/DDBJ whole genome shotgun (WGS) entry which is preliminary data.</text>
</comment>
<evidence type="ECO:0000313" key="3">
    <source>
        <dbReference type="EMBL" id="MFC5271719.1"/>
    </source>
</evidence>
<accession>A0ABW0EBK2</accession>
<keyword evidence="4" id="KW-1185">Reference proteome</keyword>
<feature type="compositionally biased region" description="Low complexity" evidence="1">
    <location>
        <begin position="41"/>
        <end position="52"/>
    </location>
</feature>
<proteinExistence type="predicted"/>